<keyword evidence="2" id="KW-1185">Reference proteome</keyword>
<gene>
    <name evidence="1" type="ORF">QR680_012036</name>
</gene>
<name>A0AA39I287_9BILA</name>
<sequence>MTSNSSDEQNFKQQPLVGAHAQNALDSLGSLRISLAPPVMKAIKQDRAEALDAFEDAWTQYESRHTRTKQR</sequence>
<evidence type="ECO:0000313" key="2">
    <source>
        <dbReference type="Proteomes" id="UP001175271"/>
    </source>
</evidence>
<reference evidence="1" key="1">
    <citation type="submission" date="2023-06" db="EMBL/GenBank/DDBJ databases">
        <title>Genomic analysis of the entomopathogenic nematode Steinernema hermaphroditum.</title>
        <authorList>
            <person name="Schwarz E.M."/>
            <person name="Heppert J.K."/>
            <person name="Baniya A."/>
            <person name="Schwartz H.T."/>
            <person name="Tan C.-H."/>
            <person name="Antoshechkin I."/>
            <person name="Sternberg P.W."/>
            <person name="Goodrich-Blair H."/>
            <person name="Dillman A.R."/>
        </authorList>
    </citation>
    <scope>NUCLEOTIDE SEQUENCE</scope>
    <source>
        <strain evidence="1">PS9179</strain>
        <tissue evidence="1">Whole animal</tissue>
    </source>
</reference>
<organism evidence="1 2">
    <name type="scientific">Steinernema hermaphroditum</name>
    <dbReference type="NCBI Taxonomy" id="289476"/>
    <lineage>
        <taxon>Eukaryota</taxon>
        <taxon>Metazoa</taxon>
        <taxon>Ecdysozoa</taxon>
        <taxon>Nematoda</taxon>
        <taxon>Chromadorea</taxon>
        <taxon>Rhabditida</taxon>
        <taxon>Tylenchina</taxon>
        <taxon>Panagrolaimomorpha</taxon>
        <taxon>Strongyloidoidea</taxon>
        <taxon>Steinernematidae</taxon>
        <taxon>Steinernema</taxon>
    </lineage>
</organism>
<dbReference type="Proteomes" id="UP001175271">
    <property type="component" value="Unassembled WGS sequence"/>
</dbReference>
<comment type="caution">
    <text evidence="1">The sequence shown here is derived from an EMBL/GenBank/DDBJ whole genome shotgun (WGS) entry which is preliminary data.</text>
</comment>
<evidence type="ECO:0000313" key="1">
    <source>
        <dbReference type="EMBL" id="KAK0415631.1"/>
    </source>
</evidence>
<proteinExistence type="predicted"/>
<accession>A0AA39I287</accession>
<dbReference type="AlphaFoldDB" id="A0AA39I287"/>
<dbReference type="EMBL" id="JAUCMV010000002">
    <property type="protein sequence ID" value="KAK0415631.1"/>
    <property type="molecule type" value="Genomic_DNA"/>
</dbReference>
<protein>
    <submittedName>
        <fullName evidence="1">Uncharacterized protein</fullName>
    </submittedName>
</protein>